<comment type="caution">
    <text evidence="2">The sequence shown here is derived from an EMBL/GenBank/DDBJ whole genome shotgun (WGS) entry which is preliminary data.</text>
</comment>
<organism evidence="2 3">
    <name type="scientific">Dryococelus australis</name>
    <dbReference type="NCBI Taxonomy" id="614101"/>
    <lineage>
        <taxon>Eukaryota</taxon>
        <taxon>Metazoa</taxon>
        <taxon>Ecdysozoa</taxon>
        <taxon>Arthropoda</taxon>
        <taxon>Hexapoda</taxon>
        <taxon>Insecta</taxon>
        <taxon>Pterygota</taxon>
        <taxon>Neoptera</taxon>
        <taxon>Polyneoptera</taxon>
        <taxon>Phasmatodea</taxon>
        <taxon>Verophasmatodea</taxon>
        <taxon>Anareolatae</taxon>
        <taxon>Phasmatidae</taxon>
        <taxon>Eurycanthinae</taxon>
        <taxon>Dryococelus</taxon>
    </lineage>
</organism>
<proteinExistence type="predicted"/>
<protein>
    <recommendedName>
        <fullName evidence="4">DDE-1 domain-containing protein</fullName>
    </recommendedName>
</protein>
<dbReference type="EMBL" id="JARBHB010000015">
    <property type="protein sequence ID" value="KAJ8867520.1"/>
    <property type="molecule type" value="Genomic_DNA"/>
</dbReference>
<evidence type="ECO:0008006" key="4">
    <source>
        <dbReference type="Google" id="ProtNLM"/>
    </source>
</evidence>
<keyword evidence="3" id="KW-1185">Reference proteome</keyword>
<feature type="region of interest" description="Disordered" evidence="1">
    <location>
        <begin position="391"/>
        <end position="413"/>
    </location>
</feature>
<accession>A0ABQ9G4X8</accession>
<evidence type="ECO:0000313" key="3">
    <source>
        <dbReference type="Proteomes" id="UP001159363"/>
    </source>
</evidence>
<sequence length="1135" mass="126512">MYSWSAAPKALFNILGPVYRPVEGVCATVLRKVLQSVSCPGSMFEGVIRQVVQLRPSDFITHYTIRGYEGVGHELTPNTNWAIVHNVCSVVVTPLEPRRATSCGYNSGHPVWHALYECLQDIHGDSSPFLLQPFHELSNGCWPRLTSPHRAIQFVPKMLYRVETGALGGPLNPPAHKSRLFYLRCSTTGIVSIVGPTLLPKKNLPIFKARLPLFCPLQRKQFPGVPLQPSRPFFFTLNRAPPPPPRFPPAQPFISLVPQYTPIVPQLPRTLHLRAGKPPPLRLVLRIGSYSARKTKTMATPSDLFSVGVPGVATTNRTTVSGNTETNTTEIPVAENTDSSLQPCLQRQEICAVLKGSTKSNSRAFRYSRSRTRRCAAASLVSGADEIRISSPGNVRKRKQTVGGEQPLPYHTERAPLQVRPGREWGRGGEVVSLLVSQPGSLRSIPGGVTLENFRTWEWRRTAGFFGDLPFLLTLNLGHIHLSSPSSVEVDRDGDDNVLVTAAKRGARDLGNVRFRNPKLSGIRRRPYNSQLLSAETVRRRCEPSLTSPATLPTPTLRDCYNVDTHTRGRRRVERGEKVLSQDVSPPGTTYTSVIRPHKALALAPYLSTHGGTRNVALSLSRFPLRAPGVCRSVGRRTGLPKVLILPLRAYRRDYSPVAASRLERIHRYQKFISLYSAADGDQRLKKRRADFSSSAHVPNIDILLTNRGRAYLPPTKAIRVQSPAGSLRILACGNRAGRCRWSVGFLGDLPFLPPPLQRCSILTSVNLIGYQDIDVNSHPNLFTHPLLTNTTAKSRATTDLARPTNVAATDSNSTVAIAFSLPRYTPLACGMLILHFKQFSSPPCKAQMANMKDPRMKKRRNRDTRTMAKAITLVREKRMGYLKAAKERPLYFVSPERAEFAVFQEIGQAFGNSREAGKDWLYGFLRRHKDTRSIRKPTGTSFARAMGFTKEAVEICFDLLELCFNEHPYPAHRTRGVCRLCITGYLKCWDSKETRHIVNLTSAERGSPVTIIVCMSAAGDFVPPYMIFVRTNITQVLMKGAPPGDVGVCHPSGWVQTNILAQLPSKESPILLIIDGRYSHTMYIEVIRLARENHILTVGLPPHCTRKIQPLDKIFMGPLKVYCDEEFRQFIRHS</sequence>
<dbReference type="Proteomes" id="UP001159363">
    <property type="component" value="Chromosome 14"/>
</dbReference>
<name>A0ABQ9G4X8_9NEOP</name>
<reference evidence="2 3" key="1">
    <citation type="submission" date="2023-02" db="EMBL/GenBank/DDBJ databases">
        <title>LHISI_Scaffold_Assembly.</title>
        <authorList>
            <person name="Stuart O.P."/>
            <person name="Cleave R."/>
            <person name="Magrath M.J.L."/>
            <person name="Mikheyev A.S."/>
        </authorList>
    </citation>
    <scope>NUCLEOTIDE SEQUENCE [LARGE SCALE GENOMIC DNA]</scope>
    <source>
        <strain evidence="2">Daus_M_001</strain>
        <tissue evidence="2">Leg muscle</tissue>
    </source>
</reference>
<gene>
    <name evidence="2" type="ORF">PR048_031322</name>
</gene>
<evidence type="ECO:0000256" key="1">
    <source>
        <dbReference type="SAM" id="MobiDB-lite"/>
    </source>
</evidence>
<evidence type="ECO:0000313" key="2">
    <source>
        <dbReference type="EMBL" id="KAJ8867520.1"/>
    </source>
</evidence>